<dbReference type="AlphaFoldDB" id="A0A2U9PX67"/>
<organism evidence="1 2">
    <name type="scientific">Mycolicibacterium smegmatis (strain MKD8)</name>
    <name type="common">Mycobacterium smegmatis</name>
    <dbReference type="NCBI Taxonomy" id="1214915"/>
    <lineage>
        <taxon>Bacteria</taxon>
        <taxon>Bacillati</taxon>
        <taxon>Actinomycetota</taxon>
        <taxon>Actinomycetes</taxon>
        <taxon>Mycobacteriales</taxon>
        <taxon>Mycobacteriaceae</taxon>
        <taxon>Mycolicibacterium</taxon>
    </lineage>
</organism>
<reference evidence="2" key="2">
    <citation type="submission" date="2018-03" db="EMBL/GenBank/DDBJ databases">
        <authorList>
            <person name="Derbyshire K."/>
            <person name="Gray T.A."/>
            <person name="Champion M."/>
        </authorList>
    </citation>
    <scope>NUCLEOTIDE SEQUENCE [LARGE SCALE GENOMIC DNA]</scope>
    <source>
        <strain evidence="2">MKD8</strain>
    </source>
</reference>
<accession>A0A2U9PX67</accession>
<dbReference type="GeneID" id="93460206"/>
<dbReference type="SUPFAM" id="SSF54593">
    <property type="entry name" value="Glyoxalase/Bleomycin resistance protein/Dihydroxybiphenyl dioxygenase"/>
    <property type="match status" value="1"/>
</dbReference>
<gene>
    <name evidence="1" type="ORF">D806_054450</name>
</gene>
<reference evidence="1 2" key="1">
    <citation type="journal article" date="2013" name="Genome Announc.">
        <title>Draft genome sequence of MKD8, a conjugal recipient Mycobacterium smegmatis strain.</title>
        <authorList>
            <person name="Gray T.A."/>
            <person name="Palumbo M.J."/>
            <person name="Derbyshire K.M."/>
        </authorList>
    </citation>
    <scope>NUCLEOTIDE SEQUENCE [LARGE SCALE GENOMIC DNA]</scope>
    <source>
        <strain evidence="1 2">MKD8</strain>
    </source>
</reference>
<dbReference type="InterPro" id="IPR029068">
    <property type="entry name" value="Glyas_Bleomycin-R_OHBP_Dase"/>
</dbReference>
<dbReference type="EMBL" id="CP027541">
    <property type="protein sequence ID" value="AWT56392.1"/>
    <property type="molecule type" value="Genomic_DNA"/>
</dbReference>
<protein>
    <recommendedName>
        <fullName evidence="3">Glyoxalase</fullName>
    </recommendedName>
</protein>
<proteinExistence type="predicted"/>
<name>A0A2U9PX67_MYCSE</name>
<dbReference type="Proteomes" id="UP000011200">
    <property type="component" value="Chromosome"/>
</dbReference>
<evidence type="ECO:0008006" key="3">
    <source>
        <dbReference type="Google" id="ProtNLM"/>
    </source>
</evidence>
<evidence type="ECO:0000313" key="1">
    <source>
        <dbReference type="EMBL" id="AWT56392.1"/>
    </source>
</evidence>
<evidence type="ECO:0000313" key="2">
    <source>
        <dbReference type="Proteomes" id="UP000011200"/>
    </source>
</evidence>
<sequence length="208" mass="21645">MTLTVASIDIADPAAAWARAGFTVDDGVCHVGGVRIRLGAAGTGITGWVLRGVPERVTDLDGIPTSPSDAPPSQPAAHANGVVSIDHVVLLSPNLTRTVGALAELGEAPRRERDGELGGQPIRQIFFRFGEVIIEVVGAPDAVGDGPSSLWGITYVVDDIDATAAFFGDNALPVKDAVQPGRRIATLRGDRLGLSVRSAVISAPARRW</sequence>
<dbReference type="RefSeq" id="WP_003896963.1">
    <property type="nucleotide sequence ID" value="NZ_CP027541.1"/>
</dbReference>